<dbReference type="EMBL" id="QJKJ01012959">
    <property type="protein sequence ID" value="RDX67511.1"/>
    <property type="molecule type" value="Genomic_DNA"/>
</dbReference>
<dbReference type="InterPro" id="IPR053168">
    <property type="entry name" value="Glutamic_endopeptidase"/>
</dbReference>
<dbReference type="Pfam" id="PF03080">
    <property type="entry name" value="Neprosin"/>
    <property type="match status" value="1"/>
</dbReference>
<evidence type="ECO:0000313" key="3">
    <source>
        <dbReference type="Proteomes" id="UP000257109"/>
    </source>
</evidence>
<name>A0A371EN69_MUCPR</name>
<dbReference type="InterPro" id="IPR004314">
    <property type="entry name" value="Neprosin"/>
</dbReference>
<dbReference type="Gene3D" id="3.90.1320.10">
    <property type="entry name" value="Outer-capsid protein sigma 3, large lobe"/>
    <property type="match status" value="1"/>
</dbReference>
<feature type="non-terminal residue" evidence="2">
    <location>
        <position position="1"/>
    </location>
</feature>
<dbReference type="PANTHER" id="PTHR31589">
    <property type="entry name" value="PROTEIN, PUTATIVE (DUF239)-RELATED-RELATED"/>
    <property type="match status" value="1"/>
</dbReference>
<accession>A0A371EN69</accession>
<dbReference type="STRING" id="157652.A0A371EN69"/>
<sequence>MRFGDNSVTYTIGKQGGNYYGITGLITVYNHIIGTEQISNSYVWLQNGLNSIDVGWQIYPLNYGDNDTHFFASWLNGDKGCYNMLCSGFIQVDKRIYLGIPLANTSTIGGTQYGVRVKLEQI</sequence>
<reference evidence="2" key="1">
    <citation type="submission" date="2018-05" db="EMBL/GenBank/DDBJ databases">
        <title>Draft genome of Mucuna pruriens seed.</title>
        <authorList>
            <person name="Nnadi N.E."/>
            <person name="Vos R."/>
            <person name="Hasami M.H."/>
            <person name="Devisetty U.K."/>
            <person name="Aguiy J.C."/>
        </authorList>
    </citation>
    <scope>NUCLEOTIDE SEQUENCE [LARGE SCALE GENOMIC DNA]</scope>
    <source>
        <strain evidence="2">JCA_2017</strain>
    </source>
</reference>
<dbReference type="Proteomes" id="UP000257109">
    <property type="component" value="Unassembled WGS sequence"/>
</dbReference>
<feature type="domain" description="Neprosin PEP catalytic" evidence="1">
    <location>
        <begin position="1"/>
        <end position="122"/>
    </location>
</feature>
<evidence type="ECO:0000259" key="1">
    <source>
        <dbReference type="PROSITE" id="PS52045"/>
    </source>
</evidence>
<organism evidence="2 3">
    <name type="scientific">Mucuna pruriens</name>
    <name type="common">Velvet bean</name>
    <name type="synonym">Dolichos pruriens</name>
    <dbReference type="NCBI Taxonomy" id="157652"/>
    <lineage>
        <taxon>Eukaryota</taxon>
        <taxon>Viridiplantae</taxon>
        <taxon>Streptophyta</taxon>
        <taxon>Embryophyta</taxon>
        <taxon>Tracheophyta</taxon>
        <taxon>Spermatophyta</taxon>
        <taxon>Magnoliopsida</taxon>
        <taxon>eudicotyledons</taxon>
        <taxon>Gunneridae</taxon>
        <taxon>Pentapetalae</taxon>
        <taxon>rosids</taxon>
        <taxon>fabids</taxon>
        <taxon>Fabales</taxon>
        <taxon>Fabaceae</taxon>
        <taxon>Papilionoideae</taxon>
        <taxon>50 kb inversion clade</taxon>
        <taxon>NPAAA clade</taxon>
        <taxon>indigoferoid/millettioid clade</taxon>
        <taxon>Phaseoleae</taxon>
        <taxon>Mucuna</taxon>
    </lineage>
</organism>
<dbReference type="AlphaFoldDB" id="A0A371EN69"/>
<dbReference type="PANTHER" id="PTHR31589:SF223">
    <property type="entry name" value="PROTEIN, PUTATIVE (DUF239)-RELATED"/>
    <property type="match status" value="1"/>
</dbReference>
<protein>
    <recommendedName>
        <fullName evidence="1">Neprosin PEP catalytic domain-containing protein</fullName>
    </recommendedName>
</protein>
<proteinExistence type="predicted"/>
<keyword evidence="3" id="KW-1185">Reference proteome</keyword>
<dbReference type="PROSITE" id="PS52045">
    <property type="entry name" value="NEPROSIN_PEP_CD"/>
    <property type="match status" value="1"/>
</dbReference>
<gene>
    <name evidence="2" type="ORF">CR513_53603</name>
</gene>
<dbReference type="OrthoDB" id="1379271at2759"/>
<comment type="caution">
    <text evidence="2">The sequence shown here is derived from an EMBL/GenBank/DDBJ whole genome shotgun (WGS) entry which is preliminary data.</text>
</comment>
<evidence type="ECO:0000313" key="2">
    <source>
        <dbReference type="EMBL" id="RDX67511.1"/>
    </source>
</evidence>